<gene>
    <name evidence="2" type="ORF">CAGEJMGA_00399</name>
</gene>
<reference evidence="2" key="1">
    <citation type="submission" date="2019-05" db="EMBL/GenBank/DDBJ databases">
        <authorList>
            <person name="Hibberd M."/>
        </authorList>
    </citation>
    <scope>NUCLEOTIDE SEQUENCE</scope>
    <source>
        <strain evidence="2">Haemophilus_influenzae_BgEED16</strain>
    </source>
</reference>
<protein>
    <submittedName>
        <fullName evidence="2">Phage capsid scaffolding protein (GPO) serine peptidase</fullName>
    </submittedName>
</protein>
<organism evidence="2 3">
    <name type="scientific">Haemophilus influenzae</name>
    <dbReference type="NCBI Taxonomy" id="727"/>
    <lineage>
        <taxon>Bacteria</taxon>
        <taxon>Pseudomonadati</taxon>
        <taxon>Pseudomonadota</taxon>
        <taxon>Gammaproteobacteria</taxon>
        <taxon>Pasteurellales</taxon>
        <taxon>Pasteurellaceae</taxon>
        <taxon>Haemophilus</taxon>
    </lineage>
</organism>
<dbReference type="Proteomes" id="UP000658741">
    <property type="component" value="Unassembled WGS sequence"/>
</dbReference>
<sequence length="297" mass="33557">MNKSKLKTDFICIATSGYTVDGRQITAQELHEMAETYDPEHYTANLWPEHRRWFNMGQVIELKVEENEKGETQLFAIIAPNKELIEYNRAGQYLFTSIEITPNFRNSGKAYLSGLGVTDSPASVGTTELKFFNAEQKGSVCGEFIKVDFSAKEDVEEEKALRTLANVFKKLFSSSAQTEEQPNPNNNNHKEDHAMNDKQFAQLIEAVKGLDAKIDNHFSAKVETKEPENKPEEKKDEQPQSVTAEQFNQLLTTVQALDKKFNELSQEQTTVPSGVPTVEKENVYSLNGYNIDLSKGF</sequence>
<feature type="region of interest" description="Disordered" evidence="1">
    <location>
        <begin position="222"/>
        <end position="242"/>
    </location>
</feature>
<evidence type="ECO:0000313" key="3">
    <source>
        <dbReference type="Proteomes" id="UP000658741"/>
    </source>
</evidence>
<evidence type="ECO:0000313" key="2">
    <source>
        <dbReference type="EMBL" id="VTX52160.1"/>
    </source>
</evidence>
<dbReference type="RefSeq" id="WP_112080727.1">
    <property type="nucleotide sequence ID" value="NZ_CABFLD010000022.1"/>
</dbReference>
<accession>A0AAX3IQN6</accession>
<dbReference type="Pfam" id="PF05929">
    <property type="entry name" value="Phage_GPO"/>
    <property type="match status" value="1"/>
</dbReference>
<comment type="caution">
    <text evidence="2">The sequence shown here is derived from an EMBL/GenBank/DDBJ whole genome shotgun (WGS) entry which is preliminary data.</text>
</comment>
<proteinExistence type="predicted"/>
<dbReference type="AlphaFoldDB" id="A0AAX3IQN6"/>
<evidence type="ECO:0000256" key="1">
    <source>
        <dbReference type="SAM" id="MobiDB-lite"/>
    </source>
</evidence>
<name>A0AAX3IQN6_HAEIF</name>
<dbReference type="EMBL" id="CABFLD010000022">
    <property type="protein sequence ID" value="VTX52160.1"/>
    <property type="molecule type" value="Genomic_DNA"/>
</dbReference>
<feature type="compositionally biased region" description="Basic and acidic residues" evidence="1">
    <location>
        <begin position="222"/>
        <end position="238"/>
    </location>
</feature>
<dbReference type="InterPro" id="IPR009228">
    <property type="entry name" value="Capsid_scaffold_GpO"/>
</dbReference>